<dbReference type="Gene3D" id="3.30.565.10">
    <property type="entry name" value="Histidine kinase-like ATPase, C-terminal domain"/>
    <property type="match status" value="1"/>
</dbReference>
<dbReference type="InterPro" id="IPR050640">
    <property type="entry name" value="Bact_2-comp_sensor_kinase"/>
</dbReference>
<keyword evidence="10" id="KW-1185">Reference proteome</keyword>
<dbReference type="SUPFAM" id="SSF158472">
    <property type="entry name" value="HAMP domain-like"/>
    <property type="match status" value="1"/>
</dbReference>
<keyword evidence="5" id="KW-0418">Kinase</keyword>
<dbReference type="PANTHER" id="PTHR34220:SF7">
    <property type="entry name" value="SENSOR HISTIDINE KINASE YPDA"/>
    <property type="match status" value="1"/>
</dbReference>
<evidence type="ECO:0000256" key="1">
    <source>
        <dbReference type="ARBA" id="ARBA00004651"/>
    </source>
</evidence>
<dbReference type="Pfam" id="PF02518">
    <property type="entry name" value="HATPase_c"/>
    <property type="match status" value="1"/>
</dbReference>
<dbReference type="Gene3D" id="6.10.340.10">
    <property type="match status" value="1"/>
</dbReference>
<dbReference type="SMART" id="SM00304">
    <property type="entry name" value="HAMP"/>
    <property type="match status" value="1"/>
</dbReference>
<dbReference type="InterPro" id="IPR003594">
    <property type="entry name" value="HATPase_dom"/>
</dbReference>
<dbReference type="PROSITE" id="PS50885">
    <property type="entry name" value="HAMP"/>
    <property type="match status" value="1"/>
</dbReference>
<evidence type="ECO:0000256" key="6">
    <source>
        <dbReference type="ARBA" id="ARBA00023136"/>
    </source>
</evidence>
<dbReference type="InterPro" id="IPR036890">
    <property type="entry name" value="HATPase_C_sf"/>
</dbReference>
<proteinExistence type="predicted"/>
<sequence length="597" mass="68746">MRRLGKIMNMNMSTNVNRSLRFKLIIGFVSITVPLVLFLVYINFYASNVVRTQVAESNKTLLFVYSKQIDVILNKEKNFMYNIAAQDPNFNSLASPSLTDDEYYLTKMRILNNLIAYHNYELGVDMFFVYVPGKQDLFMTQTANKSFEDESAIQDTLPSLLQETRANSPYFLEWKLFTYNNKSALVRLLDTGYGSYVGAWISLDRLMSPKDLAALYRLGTVTFVSKDHQLLSETPNFELRGDQFAGLTFDPEQPYQIVDDGKRSFMVVSSELTQTALKLAVIIPEKLLLQQLPSFQKIILLIPLAALFTLLFYLVFLNRVILKPISLLLKGMRKIEHGNLDVRLENQTSKEFNLIKETFNHMVTQIHQLKIDIYEEQIKVHKAEVKHLQVQINPHFLMNSINIIYNLVEVKKYELIQQMSVHLVSYFRFLTRTHVSWVSISDELQHILHYLNINQLRFPDRLTYRFHISNGLENVMIPPLIIQPFVENCMKHGFDFMEKPFHIEVTVSADETGKLAIIAISDNGCGFTADNLADLHSGIYFNNEGDEHLGIWNVYHRLRLLYGQSVMVFGNKQDGGANVEIHIPLANNEGIEGIDDV</sequence>
<comment type="subcellular location">
    <subcellularLocation>
        <location evidence="1">Cell membrane</location>
        <topology evidence="1">Multi-pass membrane protein</topology>
    </subcellularLocation>
</comment>
<evidence type="ECO:0000256" key="2">
    <source>
        <dbReference type="ARBA" id="ARBA00022475"/>
    </source>
</evidence>
<feature type="transmembrane region" description="Helical" evidence="7">
    <location>
        <begin position="298"/>
        <end position="322"/>
    </location>
</feature>
<dbReference type="CDD" id="cd06225">
    <property type="entry name" value="HAMP"/>
    <property type="match status" value="1"/>
</dbReference>
<keyword evidence="2" id="KW-1003">Cell membrane</keyword>
<dbReference type="Pfam" id="PF06580">
    <property type="entry name" value="His_kinase"/>
    <property type="match status" value="1"/>
</dbReference>
<evidence type="ECO:0000313" key="10">
    <source>
        <dbReference type="Proteomes" id="UP000658690"/>
    </source>
</evidence>
<dbReference type="InterPro" id="IPR003660">
    <property type="entry name" value="HAMP_dom"/>
</dbReference>
<gene>
    <name evidence="9" type="ORF">GC102_23910</name>
</gene>
<name>A0ABX1Z698_9BACL</name>
<organism evidence="9 10">
    <name type="scientific">Paenibacillus germinis</name>
    <dbReference type="NCBI Taxonomy" id="2654979"/>
    <lineage>
        <taxon>Bacteria</taxon>
        <taxon>Bacillati</taxon>
        <taxon>Bacillota</taxon>
        <taxon>Bacilli</taxon>
        <taxon>Bacillales</taxon>
        <taxon>Paenibacillaceae</taxon>
        <taxon>Paenibacillus</taxon>
    </lineage>
</organism>
<evidence type="ECO:0000256" key="5">
    <source>
        <dbReference type="ARBA" id="ARBA00022777"/>
    </source>
</evidence>
<reference evidence="9 10" key="1">
    <citation type="submission" date="2019-10" db="EMBL/GenBank/DDBJ databases">
        <title>Description of Paenibacillus choica sp. nov.</title>
        <authorList>
            <person name="Carlier A."/>
            <person name="Qi S."/>
        </authorList>
    </citation>
    <scope>NUCLEOTIDE SEQUENCE [LARGE SCALE GENOMIC DNA]</scope>
    <source>
        <strain evidence="9 10">LMG 31460</strain>
    </source>
</reference>
<evidence type="ECO:0000313" key="9">
    <source>
        <dbReference type="EMBL" id="NOU88773.1"/>
    </source>
</evidence>
<dbReference type="Proteomes" id="UP000658690">
    <property type="component" value="Unassembled WGS sequence"/>
</dbReference>
<feature type="domain" description="HAMP" evidence="8">
    <location>
        <begin position="319"/>
        <end position="371"/>
    </location>
</feature>
<evidence type="ECO:0000256" key="7">
    <source>
        <dbReference type="SAM" id="Phobius"/>
    </source>
</evidence>
<dbReference type="EMBL" id="WHOC01000133">
    <property type="protein sequence ID" value="NOU88773.1"/>
    <property type="molecule type" value="Genomic_DNA"/>
</dbReference>
<evidence type="ECO:0000256" key="4">
    <source>
        <dbReference type="ARBA" id="ARBA00022679"/>
    </source>
</evidence>
<accession>A0ABX1Z698</accession>
<keyword evidence="7" id="KW-0812">Transmembrane</keyword>
<dbReference type="SUPFAM" id="SSF55874">
    <property type="entry name" value="ATPase domain of HSP90 chaperone/DNA topoisomerase II/histidine kinase"/>
    <property type="match status" value="1"/>
</dbReference>
<dbReference type="InterPro" id="IPR010559">
    <property type="entry name" value="Sig_transdc_His_kin_internal"/>
</dbReference>
<feature type="transmembrane region" description="Helical" evidence="7">
    <location>
        <begin position="20"/>
        <end position="42"/>
    </location>
</feature>
<dbReference type="PANTHER" id="PTHR34220">
    <property type="entry name" value="SENSOR HISTIDINE KINASE YPDA"/>
    <property type="match status" value="1"/>
</dbReference>
<evidence type="ECO:0000256" key="3">
    <source>
        <dbReference type="ARBA" id="ARBA00022553"/>
    </source>
</evidence>
<keyword evidence="7" id="KW-1133">Transmembrane helix</keyword>
<evidence type="ECO:0000259" key="8">
    <source>
        <dbReference type="PROSITE" id="PS50885"/>
    </source>
</evidence>
<keyword evidence="4" id="KW-0808">Transferase</keyword>
<comment type="caution">
    <text evidence="9">The sequence shown here is derived from an EMBL/GenBank/DDBJ whole genome shotgun (WGS) entry which is preliminary data.</text>
</comment>
<dbReference type="Pfam" id="PF00672">
    <property type="entry name" value="HAMP"/>
    <property type="match status" value="1"/>
</dbReference>
<keyword evidence="6 7" id="KW-0472">Membrane</keyword>
<keyword evidence="3" id="KW-0597">Phosphoprotein</keyword>
<protein>
    <submittedName>
        <fullName evidence="9">HAMP domain-containing protein</fullName>
    </submittedName>
</protein>